<dbReference type="GO" id="GO:0017183">
    <property type="term" value="P:protein histidyl modification to diphthamide"/>
    <property type="evidence" value="ECO:0007669"/>
    <property type="project" value="InterPro"/>
</dbReference>
<gene>
    <name evidence="8" type="ORF">WJX84_003215</name>
</gene>
<dbReference type="GO" id="GO:0090560">
    <property type="term" value="F:2-(3-amino-3-carboxypropyl)histidine synthase activity"/>
    <property type="evidence" value="ECO:0007669"/>
    <property type="project" value="InterPro"/>
</dbReference>
<evidence type="ECO:0000256" key="5">
    <source>
        <dbReference type="ARBA" id="ARBA00023004"/>
    </source>
</evidence>
<dbReference type="Proteomes" id="UP001485043">
    <property type="component" value="Unassembled WGS sequence"/>
</dbReference>
<dbReference type="InterPro" id="IPR016435">
    <property type="entry name" value="DPH1/DPH2"/>
</dbReference>
<keyword evidence="5" id="KW-0408">Iron</keyword>
<evidence type="ECO:0000256" key="6">
    <source>
        <dbReference type="ARBA" id="ARBA00023014"/>
    </source>
</evidence>
<feature type="compositionally biased region" description="Polar residues" evidence="7">
    <location>
        <begin position="173"/>
        <end position="186"/>
    </location>
</feature>
<organism evidence="8 9">
    <name type="scientific">Apatococcus fuscideae</name>
    <dbReference type="NCBI Taxonomy" id="2026836"/>
    <lineage>
        <taxon>Eukaryota</taxon>
        <taxon>Viridiplantae</taxon>
        <taxon>Chlorophyta</taxon>
        <taxon>core chlorophytes</taxon>
        <taxon>Trebouxiophyceae</taxon>
        <taxon>Chlorellales</taxon>
        <taxon>Chlorellaceae</taxon>
        <taxon>Apatococcus</taxon>
    </lineage>
</organism>
<comment type="similarity">
    <text evidence="3">Belongs to the DPH1/DPH2 family. DPH2 subfamily.</text>
</comment>
<evidence type="ECO:0000256" key="3">
    <source>
        <dbReference type="ARBA" id="ARBA00006179"/>
    </source>
</evidence>
<dbReference type="Gene3D" id="3.40.50.11840">
    <property type="entry name" value="Diphthamide synthesis DPH1/DPH2 domain 1"/>
    <property type="match status" value="1"/>
</dbReference>
<keyword evidence="9" id="KW-1185">Reference proteome</keyword>
<dbReference type="EMBL" id="JALJOV010001047">
    <property type="protein sequence ID" value="KAK9855753.1"/>
    <property type="molecule type" value="Genomic_DNA"/>
</dbReference>
<keyword evidence="4" id="KW-0479">Metal-binding</keyword>
<feature type="compositionally biased region" description="Low complexity" evidence="7">
    <location>
        <begin position="156"/>
        <end position="172"/>
    </location>
</feature>
<sequence length="546" mass="58274">MAKRKADWSARWDLEATLDFISGQATQRVTLQFPDELLGASSEVAASLEQGCRARGRPETQVYVLADTTFNSMSVDEVAAQHVNADCIVHYGRASLAPVTSLPAYFVFPRAPLDPVATFDGLCQAVTEALDTGVRLVFADAPSRVRLPARKPHKPQPIAASIPPSQSPAAQSGKDSTASTSASMPPNTGCRASTCCSTSKTAAATAALPGNQTYNGHSATELGQIAHQLESDHQAQVGYAGSEREWHHVCGGLAWDLPHGVDMADCTLLWLGSNDAPQLQHLHLTHNRSSWLHLDPATQCVSHGLPSAVQKLLRRRYFLTEKAKDANIIGIVVGTLGDRGYLQAARHVRALAQAAGKKTYTMLMGRPSPAKLANFPEVEVFVMVADAPGLVLNDSKDYYAPVITPWEALLAFDADLEWTGEYKLGFQCLLDHAEHQKQAGGAGAPAQARAPRQSLLDGSLHGDDADAAGNLPVASTSLVTRMDHSLQLAGQGNKQLADVRSAADYLATRRTYTGLESPLTGAAAKPVEKAVLGRSGRAAGYQQEPR</sequence>
<dbReference type="GO" id="GO:0046872">
    <property type="term" value="F:metal ion binding"/>
    <property type="evidence" value="ECO:0007669"/>
    <property type="project" value="UniProtKB-KW"/>
</dbReference>
<dbReference type="PANTHER" id="PTHR10762:SF2">
    <property type="entry name" value="2-(3-AMINO-3-CARBOXYPROPYL)HISTIDINE SYNTHASE SUBUNIT 2"/>
    <property type="match status" value="1"/>
</dbReference>
<reference evidence="8 9" key="1">
    <citation type="journal article" date="2024" name="Nat. Commun.">
        <title>Phylogenomics reveals the evolutionary origins of lichenization in chlorophyte algae.</title>
        <authorList>
            <person name="Puginier C."/>
            <person name="Libourel C."/>
            <person name="Otte J."/>
            <person name="Skaloud P."/>
            <person name="Haon M."/>
            <person name="Grisel S."/>
            <person name="Petersen M."/>
            <person name="Berrin J.G."/>
            <person name="Delaux P.M."/>
            <person name="Dal Grande F."/>
            <person name="Keller J."/>
        </authorList>
    </citation>
    <scope>NUCLEOTIDE SEQUENCE [LARGE SCALE GENOMIC DNA]</scope>
    <source>
        <strain evidence="8 9">SAG 2523</strain>
    </source>
</reference>
<proteinExistence type="inferred from homology"/>
<dbReference type="PANTHER" id="PTHR10762">
    <property type="entry name" value="DIPHTHAMIDE BIOSYNTHESIS PROTEIN"/>
    <property type="match status" value="1"/>
</dbReference>
<evidence type="ECO:0000313" key="8">
    <source>
        <dbReference type="EMBL" id="KAK9855753.1"/>
    </source>
</evidence>
<evidence type="ECO:0000313" key="9">
    <source>
        <dbReference type="Proteomes" id="UP001485043"/>
    </source>
</evidence>
<comment type="caution">
    <text evidence="8">The sequence shown here is derived from an EMBL/GenBank/DDBJ whole genome shotgun (WGS) entry which is preliminary data.</text>
</comment>
<evidence type="ECO:0000256" key="7">
    <source>
        <dbReference type="SAM" id="MobiDB-lite"/>
    </source>
</evidence>
<dbReference type="Pfam" id="PF01866">
    <property type="entry name" value="Diphthamide_syn"/>
    <property type="match status" value="2"/>
</dbReference>
<accession>A0AAW1SS54</accession>
<dbReference type="Gene3D" id="3.40.50.11860">
    <property type="entry name" value="Diphthamide synthesis DPH1/DPH2 domain 3"/>
    <property type="match status" value="1"/>
</dbReference>
<dbReference type="InterPro" id="IPR042263">
    <property type="entry name" value="DPH1/DPH2_1"/>
</dbReference>
<comment type="cofactor">
    <cofactor evidence="1">
        <name>[4Fe-4S] cluster</name>
        <dbReference type="ChEBI" id="CHEBI:49883"/>
    </cofactor>
</comment>
<name>A0AAW1SS54_9CHLO</name>
<dbReference type="NCBIfam" id="TIGR00322">
    <property type="entry name" value="diphth2_R"/>
    <property type="match status" value="2"/>
</dbReference>
<evidence type="ECO:0000256" key="1">
    <source>
        <dbReference type="ARBA" id="ARBA00001966"/>
    </source>
</evidence>
<keyword evidence="6" id="KW-0411">Iron-sulfur</keyword>
<evidence type="ECO:0000256" key="4">
    <source>
        <dbReference type="ARBA" id="ARBA00022723"/>
    </source>
</evidence>
<dbReference type="FunFam" id="3.40.50.11860:FF:000001">
    <property type="entry name" value="2-(3-amino-3-carboxypropyl)histidine synthase subunit 2"/>
    <property type="match status" value="1"/>
</dbReference>
<dbReference type="InterPro" id="IPR042265">
    <property type="entry name" value="DPH1/DPH2_3"/>
</dbReference>
<dbReference type="SFLD" id="SFLDS00032">
    <property type="entry name" value="Radical_SAM_3-amino-3-carboxyp"/>
    <property type="match status" value="1"/>
</dbReference>
<feature type="compositionally biased region" description="Low complexity" evidence="7">
    <location>
        <begin position="444"/>
        <end position="453"/>
    </location>
</feature>
<protein>
    <submittedName>
        <fullName evidence="8">Uncharacterized protein</fullName>
    </submittedName>
</protein>
<evidence type="ECO:0000256" key="2">
    <source>
        <dbReference type="ARBA" id="ARBA00005156"/>
    </source>
</evidence>
<dbReference type="AlphaFoldDB" id="A0AAW1SS54"/>
<feature type="region of interest" description="Disordered" evidence="7">
    <location>
        <begin position="439"/>
        <end position="462"/>
    </location>
</feature>
<feature type="region of interest" description="Disordered" evidence="7">
    <location>
        <begin position="147"/>
        <end position="188"/>
    </location>
</feature>
<dbReference type="GO" id="GO:0051536">
    <property type="term" value="F:iron-sulfur cluster binding"/>
    <property type="evidence" value="ECO:0007669"/>
    <property type="project" value="UniProtKB-KW"/>
</dbReference>
<comment type="pathway">
    <text evidence="2">Protein modification; peptidyl-diphthamide biosynthesis.</text>
</comment>